<comment type="caution">
    <text evidence="2">The sequence shown here is derived from an EMBL/GenBank/DDBJ whole genome shotgun (WGS) entry which is preliminary data.</text>
</comment>
<name>A0A544VWQ5_9MYCO</name>
<dbReference type="EMBL" id="VIFX01000031">
    <property type="protein sequence ID" value="TQR84428.1"/>
    <property type="molecule type" value="Genomic_DNA"/>
</dbReference>
<dbReference type="AlphaFoldDB" id="A0A544VWQ5"/>
<proteinExistence type="predicted"/>
<dbReference type="RefSeq" id="WP_142554176.1">
    <property type="nucleotide sequence ID" value="NZ_VIFX01000031.1"/>
</dbReference>
<feature type="compositionally biased region" description="Low complexity" evidence="1">
    <location>
        <begin position="53"/>
        <end position="66"/>
    </location>
</feature>
<dbReference type="Proteomes" id="UP000315759">
    <property type="component" value="Unassembled WGS sequence"/>
</dbReference>
<protein>
    <submittedName>
        <fullName evidence="2">CsbD family protein</fullName>
    </submittedName>
</protein>
<dbReference type="SUPFAM" id="SSF69047">
    <property type="entry name" value="Hypothetical protein YjbJ"/>
    <property type="match status" value="1"/>
</dbReference>
<accession>A0A544VWQ5</accession>
<feature type="compositionally biased region" description="Basic and acidic residues" evidence="1">
    <location>
        <begin position="67"/>
        <end position="83"/>
    </location>
</feature>
<feature type="region of interest" description="Disordered" evidence="1">
    <location>
        <begin position="1"/>
        <end position="126"/>
    </location>
</feature>
<evidence type="ECO:0000313" key="3">
    <source>
        <dbReference type="Proteomes" id="UP000315759"/>
    </source>
</evidence>
<reference evidence="2 3" key="1">
    <citation type="submission" date="2018-10" db="EMBL/GenBank/DDBJ databases">
        <title>Draft genome of Mycobacterium hodleri strain B.</title>
        <authorList>
            <person name="Amande T.J."/>
            <person name="Mcgenity T.J."/>
        </authorList>
    </citation>
    <scope>NUCLEOTIDE SEQUENCE [LARGE SCALE GENOMIC DNA]</scope>
    <source>
        <strain evidence="2 3">B</strain>
    </source>
</reference>
<feature type="compositionally biased region" description="Polar residues" evidence="1">
    <location>
        <begin position="28"/>
        <end position="43"/>
    </location>
</feature>
<sequence>MAPDQAGEARKGLIDSVKGKAKEVVGSLSGNDSLTAEGQLEQTQARERKDANAAEAVADAESAQAKARADDAAFEGERRRIVAEADAASAQQSATRQQAAEKQAADQAANAEVTRANEQAEALRKRDQLAADVKAEAEVDAASDDYVDAVAEHQESAADAAAKRDEADRLRAYAHSEEGN</sequence>
<feature type="compositionally biased region" description="Basic and acidic residues" evidence="1">
    <location>
        <begin position="7"/>
        <end position="23"/>
    </location>
</feature>
<evidence type="ECO:0000256" key="1">
    <source>
        <dbReference type="SAM" id="MobiDB-lite"/>
    </source>
</evidence>
<dbReference type="InterPro" id="IPR036629">
    <property type="entry name" value="YjbJ_sf"/>
</dbReference>
<feature type="compositionally biased region" description="Low complexity" evidence="1">
    <location>
        <begin position="84"/>
        <end position="111"/>
    </location>
</feature>
<evidence type="ECO:0000313" key="2">
    <source>
        <dbReference type="EMBL" id="TQR84428.1"/>
    </source>
</evidence>
<gene>
    <name evidence="2" type="ORF">D8S82_22240</name>
</gene>
<organism evidence="2 3">
    <name type="scientific">Mycolicibacterium hodleri</name>
    <dbReference type="NCBI Taxonomy" id="49897"/>
    <lineage>
        <taxon>Bacteria</taxon>
        <taxon>Bacillati</taxon>
        <taxon>Actinomycetota</taxon>
        <taxon>Actinomycetes</taxon>
        <taxon>Mycobacteriales</taxon>
        <taxon>Mycobacteriaceae</taxon>
        <taxon>Mycolicibacterium</taxon>
    </lineage>
</organism>
<keyword evidence="3" id="KW-1185">Reference proteome</keyword>